<dbReference type="RefSeq" id="WP_308956402.1">
    <property type="nucleotide sequence ID" value="NZ_JAVICY010000015.1"/>
</dbReference>
<dbReference type="Pfam" id="PF11162">
    <property type="entry name" value="DUF2946"/>
    <property type="match status" value="1"/>
</dbReference>
<sequence length="155" mass="18023">MKVGLYIAFTAMFLQLAVFLQPLLPAKYEFAPVCDTIAEILPDRHLYSNDQEIRSLAAHQDHLMLNEHSQHSMHDMQGMDHSKNNKNQHHLEHDCMFCSVFSHIVNVENLGVRQVLERVQVFLLFLTKLFKSFYFALQQLFLLPQNRAPPILFSA</sequence>
<dbReference type="EMBL" id="JAVIDA010000012">
    <property type="protein sequence ID" value="MDQ9071899.1"/>
    <property type="molecule type" value="Genomic_DNA"/>
</dbReference>
<evidence type="ECO:0000313" key="2">
    <source>
        <dbReference type="Proteomes" id="UP001243195"/>
    </source>
</evidence>
<accession>A0AAW8JPD8</accession>
<reference evidence="1" key="1">
    <citation type="submission" date="2023-08" db="EMBL/GenBank/DDBJ databases">
        <title>Emergence of clinically-relevant ST2 carbapenem-resistant Acinetobacter baumannii strains in hospital sewages in Zhejiang, East of China.</title>
        <authorList>
            <person name="Kaichao C."/>
            <person name="Zhang R."/>
        </authorList>
    </citation>
    <scope>NUCLEOTIDE SEQUENCE</scope>
    <source>
        <strain evidence="1">M-SY-60</strain>
    </source>
</reference>
<dbReference type="InterPro" id="IPR021333">
    <property type="entry name" value="DUF2946"/>
</dbReference>
<comment type="caution">
    <text evidence="1">The sequence shown here is derived from an EMBL/GenBank/DDBJ whole genome shotgun (WGS) entry which is preliminary data.</text>
</comment>
<organism evidence="1 2">
    <name type="scientific">Acinetobacter gerneri</name>
    <dbReference type="NCBI Taxonomy" id="202952"/>
    <lineage>
        <taxon>Bacteria</taxon>
        <taxon>Pseudomonadati</taxon>
        <taxon>Pseudomonadota</taxon>
        <taxon>Gammaproteobacteria</taxon>
        <taxon>Moraxellales</taxon>
        <taxon>Moraxellaceae</taxon>
        <taxon>Acinetobacter</taxon>
    </lineage>
</organism>
<proteinExistence type="predicted"/>
<dbReference type="Proteomes" id="UP001243195">
    <property type="component" value="Unassembled WGS sequence"/>
</dbReference>
<dbReference type="AlphaFoldDB" id="A0AAW8JPD8"/>
<gene>
    <name evidence="1" type="ORF">RFH51_10555</name>
</gene>
<evidence type="ECO:0000313" key="1">
    <source>
        <dbReference type="EMBL" id="MDQ9071899.1"/>
    </source>
</evidence>
<protein>
    <submittedName>
        <fullName evidence="1">DUF2946 domain-containing protein</fullName>
    </submittedName>
</protein>
<name>A0AAW8JPD8_9GAMM</name>